<feature type="binding site" evidence="4">
    <location>
        <position position="171"/>
    </location>
    <ligand>
        <name>Zn(2+)</name>
        <dbReference type="ChEBI" id="CHEBI:29105"/>
        <label>2</label>
    </ligand>
</feature>
<reference evidence="7" key="1">
    <citation type="submission" date="2013-02" db="EMBL/GenBank/DDBJ databases">
        <authorList>
            <person name="Hughes D."/>
        </authorList>
    </citation>
    <scope>NUCLEOTIDE SEQUENCE</scope>
    <source>
        <strain>Durham</strain>
        <strain evidence="7">NC isolate 2 -- Noor lab</strain>
    </source>
</reference>
<dbReference type="SUPFAM" id="SSF109604">
    <property type="entry name" value="HD-domain/PDEase-like"/>
    <property type="match status" value="1"/>
</dbReference>
<evidence type="ECO:0000313" key="7">
    <source>
        <dbReference type="Proteomes" id="UP000015102"/>
    </source>
</evidence>
<keyword evidence="2" id="KW-0378">Hydrolase</keyword>
<dbReference type="AlphaFoldDB" id="T1GUS3"/>
<dbReference type="Proteomes" id="UP000015102">
    <property type="component" value="Unassembled WGS sequence"/>
</dbReference>
<dbReference type="PANTHER" id="PTHR11347">
    <property type="entry name" value="CYCLIC NUCLEOTIDE PHOSPHODIESTERASE"/>
    <property type="match status" value="1"/>
</dbReference>
<feature type="binding site" evidence="4">
    <location>
        <position position="171"/>
    </location>
    <ligand>
        <name>Zn(2+)</name>
        <dbReference type="ChEBI" id="CHEBI:29105"/>
        <label>1</label>
    </ligand>
</feature>
<dbReference type="GO" id="GO:0046872">
    <property type="term" value="F:metal ion binding"/>
    <property type="evidence" value="ECO:0007669"/>
    <property type="project" value="UniProtKB-KW"/>
</dbReference>
<dbReference type="InterPro" id="IPR029016">
    <property type="entry name" value="GAF-like_dom_sf"/>
</dbReference>
<reference evidence="6" key="2">
    <citation type="submission" date="2015-06" db="UniProtKB">
        <authorList>
            <consortium name="EnsemblMetazoa"/>
        </authorList>
    </citation>
    <scope>IDENTIFICATION</scope>
</reference>
<keyword evidence="7" id="KW-1185">Reference proteome</keyword>
<evidence type="ECO:0000256" key="4">
    <source>
        <dbReference type="PIRSR" id="PIRSR623088-3"/>
    </source>
</evidence>
<dbReference type="HOGENOM" id="CLU_1095340_0_0_1"/>
<dbReference type="InterPro" id="IPR002073">
    <property type="entry name" value="PDEase_catalytic_dom"/>
</dbReference>
<dbReference type="InterPro" id="IPR036971">
    <property type="entry name" value="PDEase_catalytic_dom_sf"/>
</dbReference>
<dbReference type="PROSITE" id="PS51845">
    <property type="entry name" value="PDEASE_I_2"/>
    <property type="match status" value="1"/>
</dbReference>
<dbReference type="GO" id="GO:0007165">
    <property type="term" value="P:signal transduction"/>
    <property type="evidence" value="ECO:0007669"/>
    <property type="project" value="InterPro"/>
</dbReference>
<dbReference type="InterPro" id="IPR003607">
    <property type="entry name" value="HD/PDEase_dom"/>
</dbReference>
<sequence>MVNKRNGHFTVEDEQAFEMFAVYCGLAVHHTKLYDKIRKSEQKYKVALEVLSYHSTCAENEVEKLAPELEKRSTFPSIDDYYFNSFAYGDDEKVCFAVFMFEDLFGLRRFDRLCLIRFTLTIRKNYRNVPYHNWSHGFSVANTMYTLIKRTADVFRPIECLALYIAALCHDLDHRGKNNKFMADTESPLAAIYSTSTMEHHHFNQTVAILQNDGHNIFSKLTYQEYKQALSLIKHCILATDLALFSQINQNLAL</sequence>
<feature type="binding site" evidence="4">
    <location>
        <position position="136"/>
    </location>
    <ligand>
        <name>Zn(2+)</name>
        <dbReference type="ChEBI" id="CHEBI:29105"/>
        <label>1</label>
    </ligand>
</feature>
<dbReference type="SUPFAM" id="SSF55781">
    <property type="entry name" value="GAF domain-like"/>
    <property type="match status" value="1"/>
</dbReference>
<evidence type="ECO:0000256" key="2">
    <source>
        <dbReference type="ARBA" id="ARBA00022801"/>
    </source>
</evidence>
<feature type="domain" description="PDEase" evidence="5">
    <location>
        <begin position="58"/>
        <end position="254"/>
    </location>
</feature>
<keyword evidence="1 4" id="KW-0479">Metal-binding</keyword>
<evidence type="ECO:0000313" key="6">
    <source>
        <dbReference type="EnsemblMetazoa" id="MESCA007493-PA"/>
    </source>
</evidence>
<feature type="active site" description="Proton donor" evidence="3">
    <location>
        <position position="132"/>
    </location>
</feature>
<name>T1GUS3_MEGSC</name>
<dbReference type="InterPro" id="IPR023088">
    <property type="entry name" value="PDEase"/>
</dbReference>
<dbReference type="Pfam" id="PF00233">
    <property type="entry name" value="PDEase_I"/>
    <property type="match status" value="1"/>
</dbReference>
<accession>T1GUS3</accession>
<dbReference type="PRINTS" id="PR00387">
    <property type="entry name" value="PDIESTERASE1"/>
</dbReference>
<dbReference type="EMBL" id="CAQQ02078941">
    <property type="status" value="NOT_ANNOTATED_CDS"/>
    <property type="molecule type" value="Genomic_DNA"/>
</dbReference>
<dbReference type="PROSITE" id="PS00126">
    <property type="entry name" value="PDEASE_I_1"/>
    <property type="match status" value="1"/>
</dbReference>
<protein>
    <recommendedName>
        <fullName evidence="5">PDEase domain-containing protein</fullName>
    </recommendedName>
</protein>
<dbReference type="STRING" id="36166.T1GUS3"/>
<dbReference type="CDD" id="cd00077">
    <property type="entry name" value="HDc"/>
    <property type="match status" value="1"/>
</dbReference>
<evidence type="ECO:0000259" key="5">
    <source>
        <dbReference type="PROSITE" id="PS51845"/>
    </source>
</evidence>
<evidence type="ECO:0000256" key="3">
    <source>
        <dbReference type="PIRSR" id="PIRSR623088-1"/>
    </source>
</evidence>
<organism evidence="6 7">
    <name type="scientific">Megaselia scalaris</name>
    <name type="common">Humpbacked fly</name>
    <name type="synonym">Phora scalaris</name>
    <dbReference type="NCBI Taxonomy" id="36166"/>
    <lineage>
        <taxon>Eukaryota</taxon>
        <taxon>Metazoa</taxon>
        <taxon>Ecdysozoa</taxon>
        <taxon>Arthropoda</taxon>
        <taxon>Hexapoda</taxon>
        <taxon>Insecta</taxon>
        <taxon>Pterygota</taxon>
        <taxon>Neoptera</taxon>
        <taxon>Endopterygota</taxon>
        <taxon>Diptera</taxon>
        <taxon>Brachycera</taxon>
        <taxon>Muscomorpha</taxon>
        <taxon>Platypezoidea</taxon>
        <taxon>Phoridae</taxon>
        <taxon>Megaseliini</taxon>
        <taxon>Megaselia</taxon>
    </lineage>
</organism>
<dbReference type="OMA" id="TCAENEV"/>
<dbReference type="InterPro" id="IPR023174">
    <property type="entry name" value="PDEase_CS"/>
</dbReference>
<dbReference type="EnsemblMetazoa" id="MESCA007493-RA">
    <property type="protein sequence ID" value="MESCA007493-PA"/>
    <property type="gene ID" value="MESCA007493"/>
</dbReference>
<evidence type="ECO:0000256" key="1">
    <source>
        <dbReference type="ARBA" id="ARBA00022723"/>
    </source>
</evidence>
<dbReference type="SMART" id="SM00471">
    <property type="entry name" value="HDc"/>
    <property type="match status" value="1"/>
</dbReference>
<dbReference type="Gene3D" id="3.30.450.40">
    <property type="match status" value="1"/>
</dbReference>
<dbReference type="GO" id="GO:0004114">
    <property type="term" value="F:3',5'-cyclic-nucleotide phosphodiesterase activity"/>
    <property type="evidence" value="ECO:0007669"/>
    <property type="project" value="InterPro"/>
</dbReference>
<dbReference type="Gene3D" id="1.10.1300.10">
    <property type="entry name" value="3'5'-cyclic nucleotide phosphodiesterase, catalytic domain"/>
    <property type="match status" value="1"/>
</dbReference>
<proteinExistence type="predicted"/>
<feature type="binding site" evidence="4">
    <location>
        <position position="170"/>
    </location>
    <ligand>
        <name>Zn(2+)</name>
        <dbReference type="ChEBI" id="CHEBI:29105"/>
        <label>1</label>
    </ligand>
</feature>